<dbReference type="PANTHER" id="PTHR30250:SF26">
    <property type="entry name" value="PSMA PROTEIN"/>
    <property type="match status" value="1"/>
</dbReference>
<feature type="transmembrane region" description="Helical" evidence="7">
    <location>
        <begin position="424"/>
        <end position="446"/>
    </location>
</feature>
<feature type="transmembrane region" description="Helical" evidence="7">
    <location>
        <begin position="151"/>
        <end position="171"/>
    </location>
</feature>
<keyword evidence="9" id="KW-1185">Reference proteome</keyword>
<keyword evidence="4 7" id="KW-1133">Transmembrane helix</keyword>
<feature type="transmembrane region" description="Helical" evidence="7">
    <location>
        <begin position="400"/>
        <end position="418"/>
    </location>
</feature>
<feature type="transmembrane region" description="Helical" evidence="7">
    <location>
        <begin position="368"/>
        <end position="388"/>
    </location>
</feature>
<evidence type="ECO:0000256" key="2">
    <source>
        <dbReference type="ARBA" id="ARBA00022475"/>
    </source>
</evidence>
<evidence type="ECO:0000256" key="3">
    <source>
        <dbReference type="ARBA" id="ARBA00022692"/>
    </source>
</evidence>
<dbReference type="EMBL" id="JADOTX010000001">
    <property type="protein sequence ID" value="MBG6066699.1"/>
    <property type="molecule type" value="Genomic_DNA"/>
</dbReference>
<sequence length="469" mass="49952">MSSGVVDRTRRAGMPGGWRGRSARSRRLVTGITTALVSRAAGLIVPIVLVPVTLPFFGNDLYGLWMAVASLAGMAAFADLGLGSGLMTKLASCYAHGDTTLARRYISSAYLTLTVLAFALTGLLWFTAGVVPWSSLFNVTGQVTPEQTRMISLICLTGFALNVPLSLIARVQYAYQQVGPSNVWQTAGSLGALAAVLGVVWADLSPILVIAVSVATPLLINLLNTLWFFGRQEPRIRPTPRAVQAGAALELTRLSGLFFVLTVVISCATNADTLIIAHALGLSAVAGYVVPAKLLSQLGQLVVLVNVPLWPANGEALAQGHLDWVRRTTRRMTVLSVLAAGLPIAVLVAFGDRIFAAWLPVPMGDDRWLLAGLGVWWLLQAALSPRFMVQNADGVIVPQLVGWGAFLLLSALGKWYAAGRLGVAAVPWVGALGYALTVVPAALYGYHRTLRRHRRPATEQEGVVAHAVR</sequence>
<feature type="transmembrane region" description="Helical" evidence="7">
    <location>
        <begin position="334"/>
        <end position="356"/>
    </location>
</feature>
<evidence type="ECO:0000256" key="7">
    <source>
        <dbReference type="SAM" id="Phobius"/>
    </source>
</evidence>
<feature type="transmembrane region" description="Helical" evidence="7">
    <location>
        <begin position="28"/>
        <end position="50"/>
    </location>
</feature>
<evidence type="ECO:0000313" key="9">
    <source>
        <dbReference type="Proteomes" id="UP000614915"/>
    </source>
</evidence>
<evidence type="ECO:0000256" key="4">
    <source>
        <dbReference type="ARBA" id="ARBA00022989"/>
    </source>
</evidence>
<dbReference type="InterPro" id="IPR050833">
    <property type="entry name" value="Poly_Biosynth_Transport"/>
</dbReference>
<feature type="transmembrane region" description="Helical" evidence="7">
    <location>
        <begin position="62"/>
        <end position="82"/>
    </location>
</feature>
<accession>A0ABS0JIG4</accession>
<keyword evidence="2" id="KW-1003">Cell membrane</keyword>
<feature type="transmembrane region" description="Helical" evidence="7">
    <location>
        <begin position="183"/>
        <end position="201"/>
    </location>
</feature>
<feature type="transmembrane region" description="Helical" evidence="7">
    <location>
        <begin position="242"/>
        <end position="265"/>
    </location>
</feature>
<dbReference type="PANTHER" id="PTHR30250">
    <property type="entry name" value="PST FAMILY PREDICTED COLANIC ACID TRANSPORTER"/>
    <property type="match status" value="1"/>
</dbReference>
<name>A0ABS0JIG4_9ACTN</name>
<evidence type="ECO:0000256" key="5">
    <source>
        <dbReference type="ARBA" id="ARBA00023136"/>
    </source>
</evidence>
<gene>
    <name evidence="8" type="ORF">IW248_002986</name>
</gene>
<dbReference type="RefSeq" id="WP_196927464.1">
    <property type="nucleotide sequence ID" value="NZ_JADOTX010000001.1"/>
</dbReference>
<evidence type="ECO:0000256" key="6">
    <source>
        <dbReference type="SAM" id="MobiDB-lite"/>
    </source>
</evidence>
<feature type="transmembrane region" description="Helical" evidence="7">
    <location>
        <begin position="271"/>
        <end position="290"/>
    </location>
</feature>
<organism evidence="8 9">
    <name type="scientific">Micromonospora ureilytica</name>
    <dbReference type="NCBI Taxonomy" id="709868"/>
    <lineage>
        <taxon>Bacteria</taxon>
        <taxon>Bacillati</taxon>
        <taxon>Actinomycetota</taxon>
        <taxon>Actinomycetes</taxon>
        <taxon>Micromonosporales</taxon>
        <taxon>Micromonosporaceae</taxon>
        <taxon>Micromonospora</taxon>
    </lineage>
</organism>
<keyword evidence="5 7" id="KW-0472">Membrane</keyword>
<keyword evidence="3 7" id="KW-0812">Transmembrane</keyword>
<protein>
    <submittedName>
        <fullName evidence="8">O-antigen/teichoic acid export membrane protein</fullName>
    </submittedName>
</protein>
<comment type="subcellular location">
    <subcellularLocation>
        <location evidence="1">Cell membrane</location>
        <topology evidence="1">Multi-pass membrane protein</topology>
    </subcellularLocation>
</comment>
<comment type="caution">
    <text evidence="8">The sequence shown here is derived from an EMBL/GenBank/DDBJ whole genome shotgun (WGS) entry which is preliminary data.</text>
</comment>
<feature type="transmembrane region" description="Helical" evidence="7">
    <location>
        <begin position="207"/>
        <end position="230"/>
    </location>
</feature>
<proteinExistence type="predicted"/>
<evidence type="ECO:0000313" key="8">
    <source>
        <dbReference type="EMBL" id="MBG6066699.1"/>
    </source>
</evidence>
<feature type="transmembrane region" description="Helical" evidence="7">
    <location>
        <begin position="109"/>
        <end position="131"/>
    </location>
</feature>
<evidence type="ECO:0000256" key="1">
    <source>
        <dbReference type="ARBA" id="ARBA00004651"/>
    </source>
</evidence>
<feature type="region of interest" description="Disordered" evidence="6">
    <location>
        <begin position="1"/>
        <end position="21"/>
    </location>
</feature>
<dbReference type="Proteomes" id="UP000614915">
    <property type="component" value="Unassembled WGS sequence"/>
</dbReference>
<reference evidence="8 9" key="1">
    <citation type="submission" date="2020-11" db="EMBL/GenBank/DDBJ databases">
        <title>Sequencing the genomes of 1000 actinobacteria strains.</title>
        <authorList>
            <person name="Klenk H.-P."/>
        </authorList>
    </citation>
    <scope>NUCLEOTIDE SEQUENCE [LARGE SCALE GENOMIC DNA]</scope>
    <source>
        <strain evidence="8 9">DSM 101692</strain>
    </source>
</reference>